<gene>
    <name evidence="1" type="ORF">SAMN04488085_11727</name>
</gene>
<proteinExistence type="predicted"/>
<dbReference type="RefSeq" id="WP_218146368.1">
    <property type="nucleotide sequence ID" value="NZ_FOSW01000017.1"/>
</dbReference>
<reference evidence="1 2" key="1">
    <citation type="submission" date="2016-10" db="EMBL/GenBank/DDBJ databases">
        <authorList>
            <person name="de Groot N.N."/>
        </authorList>
    </citation>
    <scope>NUCLEOTIDE SEQUENCE [LARGE SCALE GENOMIC DNA]</scope>
    <source>
        <strain evidence="1 2">DSM 45317</strain>
    </source>
</reference>
<dbReference type="Proteomes" id="UP000199152">
    <property type="component" value="Unassembled WGS sequence"/>
</dbReference>
<dbReference type="InParanoid" id="A0A1I4KB69"/>
<dbReference type="AlphaFoldDB" id="A0A1I4KB69"/>
<organism evidence="1 2">
    <name type="scientific">Geodermatophilus ruber</name>
    <dbReference type="NCBI Taxonomy" id="504800"/>
    <lineage>
        <taxon>Bacteria</taxon>
        <taxon>Bacillati</taxon>
        <taxon>Actinomycetota</taxon>
        <taxon>Actinomycetes</taxon>
        <taxon>Geodermatophilales</taxon>
        <taxon>Geodermatophilaceae</taxon>
        <taxon>Geodermatophilus</taxon>
    </lineage>
</organism>
<protein>
    <submittedName>
        <fullName evidence="1">Uncharacterized protein</fullName>
    </submittedName>
</protein>
<name>A0A1I4KB69_9ACTN</name>
<evidence type="ECO:0000313" key="2">
    <source>
        <dbReference type="Proteomes" id="UP000199152"/>
    </source>
</evidence>
<dbReference type="EMBL" id="FOSW01000017">
    <property type="protein sequence ID" value="SFL75851.1"/>
    <property type="molecule type" value="Genomic_DNA"/>
</dbReference>
<accession>A0A1I4KB69</accession>
<dbReference type="STRING" id="504800.SAMN04488085_11727"/>
<sequence>MTAITAAPPAGTPLRIGHGAVLRAIERNTVRVVIPAVGTMHLPPVEDLAWFGGLATLAVVGLVEWPVALAIGAGHLLAHQNHLRLLRDFGQGLEQA</sequence>
<keyword evidence="2" id="KW-1185">Reference proteome</keyword>
<evidence type="ECO:0000313" key="1">
    <source>
        <dbReference type="EMBL" id="SFL75851.1"/>
    </source>
</evidence>